<comment type="caution">
    <text evidence="2">The sequence shown here is derived from an EMBL/GenBank/DDBJ whole genome shotgun (WGS) entry which is preliminary data.</text>
</comment>
<dbReference type="InterPro" id="IPR019510">
    <property type="entry name" value="AKAP7-like_phosphoesterase"/>
</dbReference>
<protein>
    <recommendedName>
        <fullName evidence="1">A-kinase anchor protein 7-like phosphoesterase domain-containing protein</fullName>
    </recommendedName>
</protein>
<accession>A0AA39K4G6</accession>
<evidence type="ECO:0000313" key="3">
    <source>
        <dbReference type="Proteomes" id="UP001175211"/>
    </source>
</evidence>
<dbReference type="RefSeq" id="XP_060327842.1">
    <property type="nucleotide sequence ID" value="XM_060469895.1"/>
</dbReference>
<dbReference type="GeneID" id="85353443"/>
<dbReference type="Gene3D" id="3.90.1140.10">
    <property type="entry name" value="Cyclic phosphodiesterase"/>
    <property type="match status" value="1"/>
</dbReference>
<proteinExistence type="predicted"/>
<organism evidence="2 3">
    <name type="scientific">Armillaria tabescens</name>
    <name type="common">Ringless honey mushroom</name>
    <name type="synonym">Agaricus tabescens</name>
    <dbReference type="NCBI Taxonomy" id="1929756"/>
    <lineage>
        <taxon>Eukaryota</taxon>
        <taxon>Fungi</taxon>
        <taxon>Dikarya</taxon>
        <taxon>Basidiomycota</taxon>
        <taxon>Agaricomycotina</taxon>
        <taxon>Agaricomycetes</taxon>
        <taxon>Agaricomycetidae</taxon>
        <taxon>Agaricales</taxon>
        <taxon>Marasmiineae</taxon>
        <taxon>Physalacriaceae</taxon>
        <taxon>Desarmillaria</taxon>
    </lineage>
</organism>
<evidence type="ECO:0000313" key="2">
    <source>
        <dbReference type="EMBL" id="KAK0452008.1"/>
    </source>
</evidence>
<reference evidence="2" key="1">
    <citation type="submission" date="2023-06" db="EMBL/GenBank/DDBJ databases">
        <authorList>
            <consortium name="Lawrence Berkeley National Laboratory"/>
            <person name="Ahrendt S."/>
            <person name="Sahu N."/>
            <person name="Indic B."/>
            <person name="Wong-Bajracharya J."/>
            <person name="Merenyi Z."/>
            <person name="Ke H.-M."/>
            <person name="Monk M."/>
            <person name="Kocsube S."/>
            <person name="Drula E."/>
            <person name="Lipzen A."/>
            <person name="Balint B."/>
            <person name="Henrissat B."/>
            <person name="Andreopoulos B."/>
            <person name="Martin F.M."/>
            <person name="Harder C.B."/>
            <person name="Rigling D."/>
            <person name="Ford K.L."/>
            <person name="Foster G.D."/>
            <person name="Pangilinan J."/>
            <person name="Papanicolaou A."/>
            <person name="Barry K."/>
            <person name="LaButti K."/>
            <person name="Viragh M."/>
            <person name="Koriabine M."/>
            <person name="Yan M."/>
            <person name="Riley R."/>
            <person name="Champramary S."/>
            <person name="Plett K.L."/>
            <person name="Tsai I.J."/>
            <person name="Slot J."/>
            <person name="Sipos G."/>
            <person name="Plett J."/>
            <person name="Nagy L.G."/>
            <person name="Grigoriev I.V."/>
        </authorList>
    </citation>
    <scope>NUCLEOTIDE SEQUENCE</scope>
    <source>
        <strain evidence="2">CCBAS 213</strain>
    </source>
</reference>
<keyword evidence="3" id="KW-1185">Reference proteome</keyword>
<dbReference type="AlphaFoldDB" id="A0AA39K4G6"/>
<sequence>MARPTHFLSIPLGQVHPTLRAKVAEPHAALNLPVPDCTLLAGPRRVHLTLGVMNLTPETLPTALDLLHRLSTLLLLTDMAPTVTLDTLDVLRRESRRRAHVLWVGPSQPEPLFSRINEIFRMLECFGMQESEFSELPMAVTMGSYDAPRVHLCEMGSWDTDGASIDSNDLTYINYHHKRRRKDKSIFLTRSLALKPAPKVVLRDATIHFPLIRPTVHLRILGSWISVWNGNAYLPFGPRLRCTPERLPEIEANNLKFTRRSRGNTIPYVLDAILEDDPGMPSSPEFILTWETKLEA</sequence>
<dbReference type="EMBL" id="JAUEPS010000032">
    <property type="protein sequence ID" value="KAK0452008.1"/>
    <property type="molecule type" value="Genomic_DNA"/>
</dbReference>
<name>A0AA39K4G6_ARMTA</name>
<dbReference type="Proteomes" id="UP001175211">
    <property type="component" value="Unassembled WGS sequence"/>
</dbReference>
<dbReference type="Pfam" id="PF10469">
    <property type="entry name" value="AKAP7_NLS"/>
    <property type="match status" value="1"/>
</dbReference>
<evidence type="ECO:0000259" key="1">
    <source>
        <dbReference type="Pfam" id="PF10469"/>
    </source>
</evidence>
<gene>
    <name evidence="2" type="ORF">EV420DRAFT_1482347</name>
</gene>
<feature type="domain" description="A-kinase anchor protein 7-like phosphoesterase" evidence="1">
    <location>
        <begin position="4"/>
        <end position="120"/>
    </location>
</feature>